<feature type="compositionally biased region" description="Basic and acidic residues" evidence="1">
    <location>
        <begin position="194"/>
        <end position="208"/>
    </location>
</feature>
<dbReference type="AlphaFoldDB" id="A0A1D1UIY9"/>
<feature type="compositionally biased region" description="Polar residues" evidence="1">
    <location>
        <begin position="98"/>
        <end position="117"/>
    </location>
</feature>
<evidence type="ECO:0000256" key="1">
    <source>
        <dbReference type="SAM" id="MobiDB-lite"/>
    </source>
</evidence>
<feature type="compositionally biased region" description="Basic and acidic residues" evidence="1">
    <location>
        <begin position="124"/>
        <end position="138"/>
    </location>
</feature>
<feature type="compositionally biased region" description="Low complexity" evidence="1">
    <location>
        <begin position="41"/>
        <end position="61"/>
    </location>
</feature>
<feature type="region of interest" description="Disordered" evidence="1">
    <location>
        <begin position="34"/>
        <end position="138"/>
    </location>
</feature>
<reference evidence="2 3" key="1">
    <citation type="journal article" date="2016" name="Nat. Commun.">
        <title>Extremotolerant tardigrade genome and improved radiotolerance of human cultured cells by tardigrade-unique protein.</title>
        <authorList>
            <person name="Hashimoto T."/>
            <person name="Horikawa D.D."/>
            <person name="Saito Y."/>
            <person name="Kuwahara H."/>
            <person name="Kozuka-Hata H."/>
            <person name="Shin-I T."/>
            <person name="Minakuchi Y."/>
            <person name="Ohishi K."/>
            <person name="Motoyama A."/>
            <person name="Aizu T."/>
            <person name="Enomoto A."/>
            <person name="Kondo K."/>
            <person name="Tanaka S."/>
            <person name="Hara Y."/>
            <person name="Koshikawa S."/>
            <person name="Sagara H."/>
            <person name="Miura T."/>
            <person name="Yokobori S."/>
            <person name="Miyagawa K."/>
            <person name="Suzuki Y."/>
            <person name="Kubo T."/>
            <person name="Oyama M."/>
            <person name="Kohara Y."/>
            <person name="Fujiyama A."/>
            <person name="Arakawa K."/>
            <person name="Katayama T."/>
            <person name="Toyoda A."/>
            <person name="Kunieda T."/>
        </authorList>
    </citation>
    <scope>NUCLEOTIDE SEQUENCE [LARGE SCALE GENOMIC DNA]</scope>
    <source>
        <strain evidence="2 3">YOKOZUNA-1</strain>
    </source>
</reference>
<sequence length="208" mass="23014">MYKNLEVFFDRKNIIRDSVGDLGLPNHPHSVNLNSTAPMTSSARGNFSFSRSNSSHNGFSARPQSALGGRPATSLDFRSGTSLGFGHSARVHEPSRPPSSLDNHQSTRPNGVSTNFFSRRKKEHTPAPRAHSEERAEDLRKKIQDRFAQIDFNEGTTDYDALFTVTEEGNDFATQHDAENKAGNGEGGAVNQAEDDKTPKSRLDHLRY</sequence>
<protein>
    <submittedName>
        <fullName evidence="2">Uncharacterized protein</fullName>
    </submittedName>
</protein>
<dbReference type="OrthoDB" id="10601497at2759"/>
<keyword evidence="3" id="KW-1185">Reference proteome</keyword>
<evidence type="ECO:0000313" key="2">
    <source>
        <dbReference type="EMBL" id="GAU89689.1"/>
    </source>
</evidence>
<feature type="region of interest" description="Disordered" evidence="1">
    <location>
        <begin position="168"/>
        <end position="208"/>
    </location>
</feature>
<name>A0A1D1UIY9_RAMVA</name>
<accession>A0A1D1UIY9</accession>
<evidence type="ECO:0000313" key="3">
    <source>
        <dbReference type="Proteomes" id="UP000186922"/>
    </source>
</evidence>
<comment type="caution">
    <text evidence="2">The sequence shown here is derived from an EMBL/GenBank/DDBJ whole genome shotgun (WGS) entry which is preliminary data.</text>
</comment>
<dbReference type="EMBL" id="BDGG01000001">
    <property type="protein sequence ID" value="GAU89689.1"/>
    <property type="molecule type" value="Genomic_DNA"/>
</dbReference>
<organism evidence="2 3">
    <name type="scientific">Ramazzottius varieornatus</name>
    <name type="common">Water bear</name>
    <name type="synonym">Tardigrade</name>
    <dbReference type="NCBI Taxonomy" id="947166"/>
    <lineage>
        <taxon>Eukaryota</taxon>
        <taxon>Metazoa</taxon>
        <taxon>Ecdysozoa</taxon>
        <taxon>Tardigrada</taxon>
        <taxon>Eutardigrada</taxon>
        <taxon>Parachela</taxon>
        <taxon>Hypsibioidea</taxon>
        <taxon>Ramazzottiidae</taxon>
        <taxon>Ramazzottius</taxon>
    </lineage>
</organism>
<proteinExistence type="predicted"/>
<dbReference type="Proteomes" id="UP000186922">
    <property type="component" value="Unassembled WGS sequence"/>
</dbReference>
<gene>
    <name evidence="2" type="primary">RvY_02208-1</name>
    <name evidence="2" type="synonym">RvY_02208.1</name>
    <name evidence="2" type="ORF">RvY_02208</name>
</gene>